<keyword evidence="2" id="KW-1185">Reference proteome</keyword>
<name>A0ACB5TJD3_CANBO</name>
<reference evidence="1" key="1">
    <citation type="submission" date="2023-04" db="EMBL/GenBank/DDBJ databases">
        <title>Candida boidinii NBRC 1967.</title>
        <authorList>
            <person name="Ichikawa N."/>
            <person name="Sato H."/>
            <person name="Tonouchi N."/>
        </authorList>
    </citation>
    <scope>NUCLEOTIDE SEQUENCE</scope>
    <source>
        <strain evidence="1">NBRC 1967</strain>
    </source>
</reference>
<sequence>MFDSITSLIGAYVSIVYPLLETYKILEFYYNSNSKNDMIDQLTQTINLINSKLSSLDNNNTQTFKNPTLKDYNKWLTYWIIIYLFTLFKNSILIKPIINLLPFYNFFELYFKIWLVYPIIKSNDYTPTTNNNNNNINTRDKKVNGSYIIYKYYLSPNLTALNSHISSINIADLINLLISLYNVLITKYVPANFRNMLLINQSQQQQQQQLRSASNQQRQTSASWQIPVPLQQQQQQQQQNQQTAAPSSVSTLVSEIFSKSYGLFISTSQNEGPQSANILSSFVTIPSQSTDKNHISSKSLKNDSLLSNIYPKVLLTSLVSPLYTFFNDESHDGTTVSPISSSSSTSLSSLSSSTTARFVPSDSTTSAVNSRSPSNTIPQNLRNVSSRKSSQTNNHNISSNSNSSSNTNNFKTVNRSFEEFDVVVKEDIMEPLNIEKLRENKFIDQKNKYMNDYDEDESVPLINKSINNSNSNGSNLTSSISTGSKRVGSNSSSSWFKWKNNNNNSINLNDSNTSDHK</sequence>
<proteinExistence type="predicted"/>
<evidence type="ECO:0000313" key="1">
    <source>
        <dbReference type="EMBL" id="GME89874.1"/>
    </source>
</evidence>
<comment type="caution">
    <text evidence="1">The sequence shown here is derived from an EMBL/GenBank/DDBJ whole genome shotgun (WGS) entry which is preliminary data.</text>
</comment>
<accession>A0ACB5TJD3</accession>
<evidence type="ECO:0000313" key="2">
    <source>
        <dbReference type="Proteomes" id="UP001165101"/>
    </source>
</evidence>
<dbReference type="Proteomes" id="UP001165101">
    <property type="component" value="Unassembled WGS sequence"/>
</dbReference>
<protein>
    <submittedName>
        <fullName evidence="1">Unnamed protein product</fullName>
    </submittedName>
</protein>
<dbReference type="EMBL" id="BSXV01000618">
    <property type="protein sequence ID" value="GME89874.1"/>
    <property type="molecule type" value="Genomic_DNA"/>
</dbReference>
<gene>
    <name evidence="1" type="ORF">Cboi01_000159700</name>
</gene>
<organism evidence="1 2">
    <name type="scientific">Candida boidinii</name>
    <name type="common">Yeast</name>
    <dbReference type="NCBI Taxonomy" id="5477"/>
    <lineage>
        <taxon>Eukaryota</taxon>
        <taxon>Fungi</taxon>
        <taxon>Dikarya</taxon>
        <taxon>Ascomycota</taxon>
        <taxon>Saccharomycotina</taxon>
        <taxon>Pichiomycetes</taxon>
        <taxon>Pichiales</taxon>
        <taxon>Pichiaceae</taxon>
        <taxon>Ogataea</taxon>
        <taxon>Ogataea/Candida clade</taxon>
    </lineage>
</organism>